<dbReference type="Pfam" id="PF22688">
    <property type="entry name" value="Hda_lid"/>
    <property type="match status" value="1"/>
</dbReference>
<dbReference type="Gene3D" id="3.40.50.300">
    <property type="entry name" value="P-loop containing nucleotide triphosphate hydrolases"/>
    <property type="match status" value="1"/>
</dbReference>
<dbReference type="Proteomes" id="UP000646426">
    <property type="component" value="Unassembled WGS sequence"/>
</dbReference>
<protein>
    <submittedName>
        <fullName evidence="2">DnaA regulatory inactivator Hda</fullName>
    </submittedName>
</protein>
<accession>A0A918SXF7</accession>
<dbReference type="SUPFAM" id="SSF52540">
    <property type="entry name" value="P-loop containing nucleoside triphosphate hydrolases"/>
    <property type="match status" value="1"/>
</dbReference>
<dbReference type="GO" id="GO:0032297">
    <property type="term" value="P:negative regulation of DNA-templated DNA replication initiation"/>
    <property type="evidence" value="ECO:0007669"/>
    <property type="project" value="InterPro"/>
</dbReference>
<dbReference type="PANTHER" id="PTHR30050">
    <property type="entry name" value="CHROMOSOMAL REPLICATION INITIATOR PROTEIN DNAA"/>
    <property type="match status" value="1"/>
</dbReference>
<evidence type="ECO:0000313" key="2">
    <source>
        <dbReference type="EMBL" id="GHA77347.1"/>
    </source>
</evidence>
<gene>
    <name evidence="2" type="ORF">GCM10007067_13390</name>
</gene>
<proteinExistence type="predicted"/>
<dbReference type="InterPro" id="IPR017788">
    <property type="entry name" value="Hda"/>
</dbReference>
<keyword evidence="3" id="KW-1185">Reference proteome</keyword>
<dbReference type="Gene3D" id="1.10.8.60">
    <property type="match status" value="1"/>
</dbReference>
<dbReference type="AlphaFoldDB" id="A0A918SXF7"/>
<evidence type="ECO:0000259" key="1">
    <source>
        <dbReference type="Pfam" id="PF22688"/>
    </source>
</evidence>
<reference evidence="2" key="1">
    <citation type="journal article" date="2014" name="Int. J. Syst. Evol. Microbiol.">
        <title>Complete genome sequence of Corynebacterium casei LMG S-19264T (=DSM 44701T), isolated from a smear-ripened cheese.</title>
        <authorList>
            <consortium name="US DOE Joint Genome Institute (JGI-PGF)"/>
            <person name="Walter F."/>
            <person name="Albersmeier A."/>
            <person name="Kalinowski J."/>
            <person name="Ruckert C."/>
        </authorList>
    </citation>
    <scope>NUCLEOTIDE SEQUENCE</scope>
    <source>
        <strain evidence="2">KCTC 23077</strain>
    </source>
</reference>
<comment type="caution">
    <text evidence="2">The sequence shown here is derived from an EMBL/GenBank/DDBJ whole genome shotgun (WGS) entry which is preliminary data.</text>
</comment>
<reference evidence="2" key="2">
    <citation type="submission" date="2020-09" db="EMBL/GenBank/DDBJ databases">
        <authorList>
            <person name="Sun Q."/>
            <person name="Kim S."/>
        </authorList>
    </citation>
    <scope>NUCLEOTIDE SEQUENCE</scope>
    <source>
        <strain evidence="2">KCTC 23077</strain>
    </source>
</reference>
<dbReference type="InterPro" id="IPR027417">
    <property type="entry name" value="P-loop_NTPase"/>
</dbReference>
<dbReference type="InterPro" id="IPR055199">
    <property type="entry name" value="Hda_lid"/>
</dbReference>
<name>A0A918SXF7_9GAMM</name>
<dbReference type="EMBL" id="BMYD01000001">
    <property type="protein sequence ID" value="GHA77347.1"/>
    <property type="molecule type" value="Genomic_DNA"/>
</dbReference>
<dbReference type="GO" id="GO:0006270">
    <property type="term" value="P:DNA replication initiation"/>
    <property type="evidence" value="ECO:0007669"/>
    <property type="project" value="TreeGrafter"/>
</dbReference>
<feature type="domain" description="Hda lid" evidence="1">
    <location>
        <begin position="173"/>
        <end position="236"/>
    </location>
</feature>
<sequence>MASMQDPGPAGPQLPLSLRTAPDQRFDAYVAAPAGLLEQLQATAAGESEDWLYLVGAPGTGKTHLLLASCAAADAAGRRAAYLPLQAAAGRLRDALVALEGNALIALDGLEHIAGDRDDEVALFDAHNRLRAAGSTLLYAAVDAPDALAIDLPDLRSRLSQCTRLVLAPLDEADRRELLRQRAERRGLVIEDAALDWLLRRVGRDLGGLTSLLDRLDRASLAAKRRVTVPFLRALLAAD</sequence>
<evidence type="ECO:0000313" key="3">
    <source>
        <dbReference type="Proteomes" id="UP000646426"/>
    </source>
</evidence>
<dbReference type="PANTHER" id="PTHR30050:SF5">
    <property type="entry name" value="DNAA REGULATORY INACTIVATOR HDA"/>
    <property type="match status" value="1"/>
</dbReference>
<organism evidence="2 3">
    <name type="scientific">Cognatilysobacter bugurensis</name>
    <dbReference type="NCBI Taxonomy" id="543356"/>
    <lineage>
        <taxon>Bacteria</taxon>
        <taxon>Pseudomonadati</taxon>
        <taxon>Pseudomonadota</taxon>
        <taxon>Gammaproteobacteria</taxon>
        <taxon>Lysobacterales</taxon>
        <taxon>Lysobacteraceae</taxon>
        <taxon>Cognatilysobacter</taxon>
    </lineage>
</organism>
<dbReference type="NCBIfam" id="TIGR03420">
    <property type="entry name" value="DnaA_homol_Hda"/>
    <property type="match status" value="1"/>
</dbReference>